<name>A0A8S5SFY0_9CAUD</name>
<protein>
    <submittedName>
        <fullName evidence="1">Uncharacterized protein</fullName>
    </submittedName>
</protein>
<dbReference type="EMBL" id="BK032584">
    <property type="protein sequence ID" value="DAF49551.1"/>
    <property type="molecule type" value="Genomic_DNA"/>
</dbReference>
<sequence length="52" mass="6055">MKKIPNYMVNELIRLIPVIIENIPPGKSTRVDNAIRLINKIVKRLKTLKDED</sequence>
<reference evidence="1" key="1">
    <citation type="journal article" date="2021" name="Proc. Natl. Acad. Sci. U.S.A.">
        <title>A Catalog of Tens of Thousands of Viruses from Human Metagenomes Reveals Hidden Associations with Chronic Diseases.</title>
        <authorList>
            <person name="Tisza M.J."/>
            <person name="Buck C.B."/>
        </authorList>
    </citation>
    <scope>NUCLEOTIDE SEQUENCE</scope>
    <source>
        <strain evidence="1">Ct4085</strain>
    </source>
</reference>
<evidence type="ECO:0000313" key="1">
    <source>
        <dbReference type="EMBL" id="DAF49551.1"/>
    </source>
</evidence>
<accession>A0A8S5SFY0</accession>
<proteinExistence type="predicted"/>
<organism evidence="1">
    <name type="scientific">Siphoviridae sp. ct4085</name>
    <dbReference type="NCBI Taxonomy" id="2827774"/>
    <lineage>
        <taxon>Viruses</taxon>
        <taxon>Duplodnaviria</taxon>
        <taxon>Heunggongvirae</taxon>
        <taxon>Uroviricota</taxon>
        <taxon>Caudoviricetes</taxon>
    </lineage>
</organism>